<evidence type="ECO:0000256" key="1">
    <source>
        <dbReference type="ARBA" id="ARBA00000085"/>
    </source>
</evidence>
<evidence type="ECO:0000256" key="7">
    <source>
        <dbReference type="ARBA" id="ARBA00022741"/>
    </source>
</evidence>
<dbReference type="PRINTS" id="PR00344">
    <property type="entry name" value="BCTRLSENSOR"/>
</dbReference>
<comment type="subcellular location">
    <subcellularLocation>
        <location evidence="2">Cell membrane</location>
        <topology evidence="2">Multi-pass membrane protein</topology>
    </subcellularLocation>
</comment>
<reference evidence="13 14" key="1">
    <citation type="submission" date="2017-08" db="EMBL/GenBank/DDBJ databases">
        <title>Infants hospitalized years apart are colonized by the same room-sourced microbial strains.</title>
        <authorList>
            <person name="Brooks B."/>
            <person name="Olm M.R."/>
            <person name="Firek B.A."/>
            <person name="Baker R."/>
            <person name="Thomas B.C."/>
            <person name="Morowitz M.J."/>
            <person name="Banfield J.F."/>
        </authorList>
    </citation>
    <scope>NUCLEOTIDE SEQUENCE [LARGE SCALE GENOMIC DNA]</scope>
    <source>
        <strain evidence="13">S2_005_001_R2_27</strain>
    </source>
</reference>
<dbReference type="SUPFAM" id="SSF47384">
    <property type="entry name" value="Homodimeric domain of signal transducing histidine kinase"/>
    <property type="match status" value="1"/>
</dbReference>
<dbReference type="SMART" id="SM00387">
    <property type="entry name" value="HATPase_c"/>
    <property type="match status" value="1"/>
</dbReference>
<dbReference type="GO" id="GO:0005524">
    <property type="term" value="F:ATP binding"/>
    <property type="evidence" value="ECO:0007669"/>
    <property type="project" value="UniProtKB-KW"/>
</dbReference>
<dbReference type="InterPro" id="IPR050980">
    <property type="entry name" value="2C_sensor_his_kinase"/>
</dbReference>
<dbReference type="AlphaFoldDB" id="A0A2W5TAB3"/>
<dbReference type="Pfam" id="PF02518">
    <property type="entry name" value="HATPase_c"/>
    <property type="match status" value="1"/>
</dbReference>
<dbReference type="SUPFAM" id="SSF55874">
    <property type="entry name" value="ATPase domain of HSP90 chaperone/DNA topoisomerase II/histidine kinase"/>
    <property type="match status" value="1"/>
</dbReference>
<protein>
    <recommendedName>
        <fullName evidence="3">histidine kinase</fullName>
        <ecNumber evidence="3">2.7.13.3</ecNumber>
    </recommendedName>
</protein>
<dbReference type="SMART" id="SM00304">
    <property type="entry name" value="HAMP"/>
    <property type="match status" value="1"/>
</dbReference>
<evidence type="ECO:0000256" key="8">
    <source>
        <dbReference type="ARBA" id="ARBA00022777"/>
    </source>
</evidence>
<evidence type="ECO:0000259" key="12">
    <source>
        <dbReference type="PROSITE" id="PS50885"/>
    </source>
</evidence>
<dbReference type="PROSITE" id="PS50885">
    <property type="entry name" value="HAMP"/>
    <property type="match status" value="1"/>
</dbReference>
<keyword evidence="6" id="KW-0808">Transferase</keyword>
<dbReference type="Gene3D" id="1.10.287.130">
    <property type="match status" value="1"/>
</dbReference>
<sequence>MNTLRAKITALLVGAVLLVVLLATGVSFLLLSPPSFEATDEALAAQWVMLADLVAGAGAAAPLAGSGYLGVRTEEPVGDIMGMPTDGINAALARLGRPERIVVHDVNAALVPVIAGRLPDGRWLTLPVIMPHEPSNAGWLLALWALFLAFGVTVVIVIAVRRLTEPLALLERTVATLGPDGELQPLDEAGPTEVRAAARAINRLSSRLKQAMESRIRLVAAAGHDLRTPMTRMRLRAEFLNEDERANWIADLDELDRIADSAIRLVREEVDASPKSRLRLDQLVTDVVGELREIGMDMTLLHAEPAFVKARPLALRRAIRNLAINAATHGVKAELRVEASQGHACIIIADKGPGIPEPLIGRVFEPFFRVDPARGAPIPGAGLGLAIAHEIISANEGTLQLENGPQGGLIQRVTFPLVTGESV</sequence>
<evidence type="ECO:0000256" key="5">
    <source>
        <dbReference type="ARBA" id="ARBA00022553"/>
    </source>
</evidence>
<dbReference type="GO" id="GO:0005886">
    <property type="term" value="C:plasma membrane"/>
    <property type="evidence" value="ECO:0007669"/>
    <property type="project" value="UniProtKB-SubCell"/>
</dbReference>
<dbReference type="CDD" id="cd00082">
    <property type="entry name" value="HisKA"/>
    <property type="match status" value="1"/>
</dbReference>
<dbReference type="InterPro" id="IPR005467">
    <property type="entry name" value="His_kinase_dom"/>
</dbReference>
<keyword evidence="5" id="KW-0597">Phosphoprotein</keyword>
<feature type="domain" description="Histidine kinase" evidence="11">
    <location>
        <begin position="221"/>
        <end position="419"/>
    </location>
</feature>
<keyword evidence="10" id="KW-0472">Membrane</keyword>
<dbReference type="InterPro" id="IPR036890">
    <property type="entry name" value="HATPase_C_sf"/>
</dbReference>
<dbReference type="InterPro" id="IPR004358">
    <property type="entry name" value="Sig_transdc_His_kin-like_C"/>
</dbReference>
<dbReference type="EMBL" id="QFQD01000021">
    <property type="protein sequence ID" value="PZQ83300.1"/>
    <property type="molecule type" value="Genomic_DNA"/>
</dbReference>
<comment type="catalytic activity">
    <reaction evidence="1">
        <text>ATP + protein L-histidine = ADP + protein N-phospho-L-histidine.</text>
        <dbReference type="EC" id="2.7.13.3"/>
    </reaction>
</comment>
<proteinExistence type="predicted"/>
<keyword evidence="9" id="KW-0067">ATP-binding</keyword>
<evidence type="ECO:0000256" key="6">
    <source>
        <dbReference type="ARBA" id="ARBA00022679"/>
    </source>
</evidence>
<dbReference type="Pfam" id="PF00512">
    <property type="entry name" value="HisKA"/>
    <property type="match status" value="1"/>
</dbReference>
<evidence type="ECO:0000256" key="3">
    <source>
        <dbReference type="ARBA" id="ARBA00012438"/>
    </source>
</evidence>
<accession>A0A2W5TAB3</accession>
<keyword evidence="10" id="KW-0812">Transmembrane</keyword>
<dbReference type="InterPro" id="IPR003594">
    <property type="entry name" value="HATPase_dom"/>
</dbReference>
<evidence type="ECO:0000313" key="14">
    <source>
        <dbReference type="Proteomes" id="UP000248887"/>
    </source>
</evidence>
<dbReference type="Proteomes" id="UP000248887">
    <property type="component" value="Unassembled WGS sequence"/>
</dbReference>
<dbReference type="Gene3D" id="3.30.565.10">
    <property type="entry name" value="Histidine kinase-like ATPase, C-terminal domain"/>
    <property type="match status" value="1"/>
</dbReference>
<evidence type="ECO:0000256" key="9">
    <source>
        <dbReference type="ARBA" id="ARBA00022840"/>
    </source>
</evidence>
<feature type="domain" description="HAMP" evidence="12">
    <location>
        <begin position="161"/>
        <end position="213"/>
    </location>
</feature>
<dbReference type="PANTHER" id="PTHR44936">
    <property type="entry name" value="SENSOR PROTEIN CREC"/>
    <property type="match status" value="1"/>
</dbReference>
<evidence type="ECO:0000256" key="10">
    <source>
        <dbReference type="SAM" id="Phobius"/>
    </source>
</evidence>
<evidence type="ECO:0000259" key="11">
    <source>
        <dbReference type="PROSITE" id="PS50109"/>
    </source>
</evidence>
<organism evidence="13 14">
    <name type="scientific">Ancylobacter novellus</name>
    <name type="common">Thiobacillus novellus</name>
    <dbReference type="NCBI Taxonomy" id="921"/>
    <lineage>
        <taxon>Bacteria</taxon>
        <taxon>Pseudomonadati</taxon>
        <taxon>Pseudomonadota</taxon>
        <taxon>Alphaproteobacteria</taxon>
        <taxon>Hyphomicrobiales</taxon>
        <taxon>Xanthobacteraceae</taxon>
        <taxon>Ancylobacter</taxon>
    </lineage>
</organism>
<dbReference type="PANTHER" id="PTHR44936:SF10">
    <property type="entry name" value="SENSOR PROTEIN RSTB"/>
    <property type="match status" value="1"/>
</dbReference>
<keyword evidence="10" id="KW-1133">Transmembrane helix</keyword>
<dbReference type="InterPro" id="IPR003661">
    <property type="entry name" value="HisK_dim/P_dom"/>
</dbReference>
<gene>
    <name evidence="13" type="ORF">DI549_08745</name>
</gene>
<dbReference type="PROSITE" id="PS50109">
    <property type="entry name" value="HIS_KIN"/>
    <property type="match status" value="1"/>
</dbReference>
<dbReference type="InterPro" id="IPR036097">
    <property type="entry name" value="HisK_dim/P_sf"/>
</dbReference>
<keyword evidence="4" id="KW-1003">Cell membrane</keyword>
<dbReference type="EC" id="2.7.13.3" evidence="3"/>
<feature type="transmembrane region" description="Helical" evidence="10">
    <location>
        <begin position="47"/>
        <end position="71"/>
    </location>
</feature>
<name>A0A2W5TAB3_ANCNO</name>
<evidence type="ECO:0000256" key="4">
    <source>
        <dbReference type="ARBA" id="ARBA00022475"/>
    </source>
</evidence>
<evidence type="ECO:0000313" key="13">
    <source>
        <dbReference type="EMBL" id="PZQ83300.1"/>
    </source>
</evidence>
<feature type="transmembrane region" description="Helical" evidence="10">
    <location>
        <begin position="139"/>
        <end position="160"/>
    </location>
</feature>
<comment type="caution">
    <text evidence="13">The sequence shown here is derived from an EMBL/GenBank/DDBJ whole genome shotgun (WGS) entry which is preliminary data.</text>
</comment>
<evidence type="ECO:0000256" key="2">
    <source>
        <dbReference type="ARBA" id="ARBA00004651"/>
    </source>
</evidence>
<dbReference type="InterPro" id="IPR003660">
    <property type="entry name" value="HAMP_dom"/>
</dbReference>
<dbReference type="GO" id="GO:0000155">
    <property type="term" value="F:phosphorelay sensor kinase activity"/>
    <property type="evidence" value="ECO:0007669"/>
    <property type="project" value="InterPro"/>
</dbReference>
<keyword evidence="7" id="KW-0547">Nucleotide-binding</keyword>
<keyword evidence="8 13" id="KW-0418">Kinase</keyword>